<feature type="compositionally biased region" description="Polar residues" evidence="9">
    <location>
        <begin position="190"/>
        <end position="200"/>
    </location>
</feature>
<comment type="caution">
    <text evidence="11">The sequence shown here is derived from an EMBL/GenBank/DDBJ whole genome shotgun (WGS) entry which is preliminary data.</text>
</comment>
<dbReference type="Pfam" id="PF13499">
    <property type="entry name" value="EF-hand_7"/>
    <property type="match status" value="1"/>
</dbReference>
<feature type="compositionally biased region" description="Basic and acidic residues" evidence="9">
    <location>
        <begin position="115"/>
        <end position="126"/>
    </location>
</feature>
<organism evidence="11 12">
    <name type="scientific">Ditylenchus destructor</name>
    <dbReference type="NCBI Taxonomy" id="166010"/>
    <lineage>
        <taxon>Eukaryota</taxon>
        <taxon>Metazoa</taxon>
        <taxon>Ecdysozoa</taxon>
        <taxon>Nematoda</taxon>
        <taxon>Chromadorea</taxon>
        <taxon>Rhabditida</taxon>
        <taxon>Tylenchina</taxon>
        <taxon>Tylenchomorpha</taxon>
        <taxon>Sphaerularioidea</taxon>
        <taxon>Anguinidae</taxon>
        <taxon>Anguininae</taxon>
        <taxon>Ditylenchus</taxon>
    </lineage>
</organism>
<feature type="compositionally biased region" description="Low complexity" evidence="9">
    <location>
        <begin position="1"/>
        <end position="14"/>
    </location>
</feature>
<dbReference type="AlphaFoldDB" id="A0AAD4N0G6"/>
<dbReference type="InterPro" id="IPR006186">
    <property type="entry name" value="Ser/Thr-sp_prot-phosphatase"/>
</dbReference>
<dbReference type="Pfam" id="PF08321">
    <property type="entry name" value="PPP5"/>
    <property type="match status" value="1"/>
</dbReference>
<dbReference type="SUPFAM" id="SSF56300">
    <property type="entry name" value="Metallo-dependent phosphatases"/>
    <property type="match status" value="1"/>
</dbReference>
<dbReference type="Proteomes" id="UP001201812">
    <property type="component" value="Unassembled WGS sequence"/>
</dbReference>
<dbReference type="InterPro" id="IPR004843">
    <property type="entry name" value="Calcineurin-like_PHP"/>
</dbReference>
<dbReference type="PROSITE" id="PS50222">
    <property type="entry name" value="EF_HAND_2"/>
    <property type="match status" value="2"/>
</dbReference>
<feature type="compositionally biased region" description="Low complexity" evidence="9">
    <location>
        <begin position="94"/>
        <end position="111"/>
    </location>
</feature>
<feature type="domain" description="EF-hand" evidence="10">
    <location>
        <begin position="812"/>
        <end position="847"/>
    </location>
</feature>
<comment type="similarity">
    <text evidence="2 8">Belongs to the PPP phosphatase family.</text>
</comment>
<evidence type="ECO:0000313" key="12">
    <source>
        <dbReference type="Proteomes" id="UP001201812"/>
    </source>
</evidence>
<dbReference type="SMART" id="SM00156">
    <property type="entry name" value="PP2Ac"/>
    <property type="match status" value="1"/>
</dbReference>
<evidence type="ECO:0000256" key="7">
    <source>
        <dbReference type="ARBA" id="ARBA00023211"/>
    </source>
</evidence>
<gene>
    <name evidence="11" type="ORF">DdX_11667</name>
</gene>
<dbReference type="PROSITE" id="PS00018">
    <property type="entry name" value="EF_HAND_1"/>
    <property type="match status" value="2"/>
</dbReference>
<dbReference type="Gene3D" id="3.60.21.10">
    <property type="match status" value="2"/>
</dbReference>
<name>A0AAD4N0G6_9BILA</name>
<dbReference type="Gene3D" id="1.10.238.10">
    <property type="entry name" value="EF-hand"/>
    <property type="match status" value="1"/>
</dbReference>
<protein>
    <recommendedName>
        <fullName evidence="8">Serine/threonine-protein phosphatase</fullName>
        <ecNumber evidence="8">3.1.3.16</ecNumber>
    </recommendedName>
</protein>
<evidence type="ECO:0000259" key="10">
    <source>
        <dbReference type="PROSITE" id="PS50222"/>
    </source>
</evidence>
<dbReference type="EMBL" id="JAKKPZ010000033">
    <property type="protein sequence ID" value="KAI1708904.1"/>
    <property type="molecule type" value="Genomic_DNA"/>
</dbReference>
<keyword evidence="6" id="KW-0106">Calcium</keyword>
<feature type="region of interest" description="Disordered" evidence="9">
    <location>
        <begin position="164"/>
        <end position="257"/>
    </location>
</feature>
<evidence type="ECO:0000256" key="4">
    <source>
        <dbReference type="ARBA" id="ARBA00022737"/>
    </source>
</evidence>
<dbReference type="GO" id="GO:0005509">
    <property type="term" value="F:calcium ion binding"/>
    <property type="evidence" value="ECO:0007669"/>
    <property type="project" value="InterPro"/>
</dbReference>
<accession>A0AAD4N0G6</accession>
<evidence type="ECO:0000256" key="6">
    <source>
        <dbReference type="ARBA" id="ARBA00022837"/>
    </source>
</evidence>
<reference evidence="11" key="1">
    <citation type="submission" date="2022-01" db="EMBL/GenBank/DDBJ databases">
        <title>Genome Sequence Resource for Two Populations of Ditylenchus destructor, the Migratory Endoparasitic Phytonematode.</title>
        <authorList>
            <person name="Zhang H."/>
            <person name="Lin R."/>
            <person name="Xie B."/>
        </authorList>
    </citation>
    <scope>NUCLEOTIDE SEQUENCE</scope>
    <source>
        <strain evidence="11">BazhouSP</strain>
    </source>
</reference>
<evidence type="ECO:0000256" key="1">
    <source>
        <dbReference type="ARBA" id="ARBA00001936"/>
    </source>
</evidence>
<evidence type="ECO:0000256" key="9">
    <source>
        <dbReference type="SAM" id="MobiDB-lite"/>
    </source>
</evidence>
<evidence type="ECO:0000256" key="3">
    <source>
        <dbReference type="ARBA" id="ARBA00022723"/>
    </source>
</evidence>
<dbReference type="SUPFAM" id="SSF47473">
    <property type="entry name" value="EF-hand"/>
    <property type="match status" value="1"/>
</dbReference>
<dbReference type="InterPro" id="IPR051134">
    <property type="entry name" value="PPP_phosphatase"/>
</dbReference>
<keyword evidence="12" id="KW-1185">Reference proteome</keyword>
<dbReference type="InterPro" id="IPR018247">
    <property type="entry name" value="EF_Hand_1_Ca_BS"/>
</dbReference>
<dbReference type="SMART" id="SM00054">
    <property type="entry name" value="EFh"/>
    <property type="match status" value="3"/>
</dbReference>
<keyword evidence="4" id="KW-0677">Repeat</keyword>
<evidence type="ECO:0000256" key="5">
    <source>
        <dbReference type="ARBA" id="ARBA00022801"/>
    </source>
</evidence>
<comment type="catalytic activity">
    <reaction evidence="8">
        <text>O-phospho-L-threonyl-[protein] + H2O = L-threonyl-[protein] + phosphate</text>
        <dbReference type="Rhea" id="RHEA:47004"/>
        <dbReference type="Rhea" id="RHEA-COMP:11060"/>
        <dbReference type="Rhea" id="RHEA-COMP:11605"/>
        <dbReference type="ChEBI" id="CHEBI:15377"/>
        <dbReference type="ChEBI" id="CHEBI:30013"/>
        <dbReference type="ChEBI" id="CHEBI:43474"/>
        <dbReference type="ChEBI" id="CHEBI:61977"/>
        <dbReference type="EC" id="3.1.3.16"/>
    </reaction>
</comment>
<feature type="domain" description="EF-hand" evidence="10">
    <location>
        <begin position="771"/>
        <end position="806"/>
    </location>
</feature>
<dbReference type="InterPro" id="IPR013235">
    <property type="entry name" value="PPP_dom"/>
</dbReference>
<dbReference type="PRINTS" id="PR00114">
    <property type="entry name" value="STPHPHTASE"/>
</dbReference>
<feature type="compositionally biased region" description="Polar residues" evidence="9">
    <location>
        <begin position="238"/>
        <end position="247"/>
    </location>
</feature>
<dbReference type="PANTHER" id="PTHR45668:SF3">
    <property type="entry name" value="SERINE_THREONINE-PROTEIN PHOSPHATASE RDGC"/>
    <property type="match status" value="1"/>
</dbReference>
<sequence>MGCGSSSPSTSNGNRSKHAVAMQTHSLPPAYAQPPSELCKSSSVTPRIFTMSPRHLGPQSAQNPQSVPNNASVNGLTKTEPVPLGIENVSFEKVVTSKSPKLSPKSQKNSNVTRPRHEFLQQRKSVDIADYSRSSLGLPTDVRTVVKSPSLQSLASSCDSKRLLTAASPQPSPRSLTPSPRPYLDRKDQTPNISPSTSIKSLKMCASPEGGAQTRCDSETPESAGTASPSMRAHTRSLRNTPTSFSPLNRFRQKRPKSPQLSIKSAILIQKWYRRCLARLESRRRATWNIFTALEYAGEQDQLKLYSFFSEILTAMTDQQDGDNGTFPGMGRGVQICQALAEYSSYNNDEAEKDRKLWEATNPDIFKVEKSYKGPVISLPLRSSHVELMIEHFKLNKTLHPRYLVLIFHEARKLLKSSPTVTHISTAIPGQVTICGDLHGKFDDLCIILYKNGFPSVSNPYVFNGDFVDRGGQSIEVLIILLTLFCLNPSAVALNRGNHEDHIMNLRYGFIKELMTKYKYQSILRPPITEAKDGSGKKSVNVDEWRQILDILWSDPKHQNGCWPNAFRGGGCYFGADITKSFLAKHGFRLLVRSHECKYEGYEYTHDNLCLTIFSASNYYESGSNRGAYVKFIGKEKVPHFVQYMASKVHKKTTVRERLSIVEQSAIRELREKLVSFNTELQREFSKVDYIGTGKIPIQTWCQIVERITDLNVPWRALANRLVTLTDEGRSVLYRHHVKVHLGNSADRRGSIGSINCDITESNGVTEALYRHKNTLETLFRFMDKDNSGLVSMKEFLEACQVLGQYTKIKDWNQGHIEQIAESIDFNKDGFIDLNELLEAFRLVDQGAS</sequence>
<dbReference type="InterPro" id="IPR002048">
    <property type="entry name" value="EF_hand_dom"/>
</dbReference>
<comment type="cofactor">
    <cofactor evidence="1">
        <name>Mn(2+)</name>
        <dbReference type="ChEBI" id="CHEBI:29035"/>
    </cofactor>
</comment>
<feature type="region of interest" description="Disordered" evidence="9">
    <location>
        <begin position="94"/>
        <end position="126"/>
    </location>
</feature>
<dbReference type="EC" id="3.1.3.16" evidence="8"/>
<evidence type="ECO:0000256" key="2">
    <source>
        <dbReference type="ARBA" id="ARBA00008294"/>
    </source>
</evidence>
<dbReference type="CDD" id="cd00051">
    <property type="entry name" value="EFh"/>
    <property type="match status" value="1"/>
</dbReference>
<feature type="compositionally biased region" description="Polar residues" evidence="9">
    <location>
        <begin position="59"/>
        <end position="77"/>
    </location>
</feature>
<evidence type="ECO:0000256" key="8">
    <source>
        <dbReference type="RuleBase" id="RU004273"/>
    </source>
</evidence>
<keyword evidence="3" id="KW-0479">Metal-binding</keyword>
<keyword evidence="5 8" id="KW-0378">Hydrolase</keyword>
<dbReference type="Pfam" id="PF00149">
    <property type="entry name" value="Metallophos"/>
    <property type="match status" value="1"/>
</dbReference>
<dbReference type="PROSITE" id="PS00125">
    <property type="entry name" value="SER_THR_PHOSPHATASE"/>
    <property type="match status" value="1"/>
</dbReference>
<keyword evidence="7" id="KW-0464">Manganese</keyword>
<feature type="region of interest" description="Disordered" evidence="9">
    <location>
        <begin position="1"/>
        <end position="79"/>
    </location>
</feature>
<dbReference type="PANTHER" id="PTHR45668">
    <property type="entry name" value="SERINE/THREONINE-PROTEIN PHOSPHATASE 5-RELATED"/>
    <property type="match status" value="1"/>
</dbReference>
<dbReference type="InterPro" id="IPR029052">
    <property type="entry name" value="Metallo-depent_PP-like"/>
</dbReference>
<evidence type="ECO:0000313" key="11">
    <source>
        <dbReference type="EMBL" id="KAI1708904.1"/>
    </source>
</evidence>
<dbReference type="InterPro" id="IPR011992">
    <property type="entry name" value="EF-hand-dom_pair"/>
</dbReference>
<dbReference type="GO" id="GO:0004722">
    <property type="term" value="F:protein serine/threonine phosphatase activity"/>
    <property type="evidence" value="ECO:0007669"/>
    <property type="project" value="UniProtKB-EC"/>
</dbReference>
<proteinExistence type="inferred from homology"/>